<evidence type="ECO:0000313" key="4">
    <source>
        <dbReference type="EMBL" id="GAM54786.1"/>
    </source>
</evidence>
<name>A0A0B8NL21_9VIBR</name>
<accession>A0A0B8NL21</accession>
<evidence type="ECO:0000259" key="3">
    <source>
        <dbReference type="Pfam" id="PF04187"/>
    </source>
</evidence>
<evidence type="ECO:0000256" key="2">
    <source>
        <dbReference type="SAM" id="SignalP"/>
    </source>
</evidence>
<dbReference type="SUPFAM" id="SSF159501">
    <property type="entry name" value="EreA/ChaN-like"/>
    <property type="match status" value="1"/>
</dbReference>
<sequence>MRDERLAWFSILMCSTSTAFSAPQTFFEYQLLTPSGETVTLEEVTKAIADHQVILVGEWHSHSAVHRFQSDLYKTLLQKNPKTDLSMEQFSRPAQSTLDQYLEDEIGERALIAHGRAWPNYTSDYRALIEQAKVAQRRVIAANAPRDIVHCIGQVGPSYIKQLSRKDKKFVAAKLDTSDRPYKAQFMTLMQGMEGKMVENMYAAQVSWDETMAESIANHLKQNPGAHVMHTAGKFHVENGDGIAYSLKKRSPETNIALITPVTEIGDTSNSPFVEYQLLVLPLPKQSVGTSGHGGGDYSHPHVNGHSGCEIASKKER</sequence>
<organism evidence="4 5">
    <name type="scientific">Vibrio ishigakensis</name>
    <dbReference type="NCBI Taxonomy" id="1481914"/>
    <lineage>
        <taxon>Bacteria</taxon>
        <taxon>Pseudomonadati</taxon>
        <taxon>Pseudomonadota</taxon>
        <taxon>Gammaproteobacteria</taxon>
        <taxon>Vibrionales</taxon>
        <taxon>Vibrionaceae</taxon>
        <taxon>Vibrio</taxon>
    </lineage>
</organism>
<dbReference type="Pfam" id="PF04187">
    <property type="entry name" value="Cofac_haem_bdg"/>
    <property type="match status" value="1"/>
</dbReference>
<feature type="chain" id="PRO_5002121625" description="Haem-binding uptake Tiki superfamily ChaN domain-containing protein" evidence="2">
    <location>
        <begin position="22"/>
        <end position="317"/>
    </location>
</feature>
<proteinExistence type="predicted"/>
<dbReference type="PIRSF" id="PIRSF020419">
    <property type="entry name" value="Fe_uptake_reg_CjrA_prd"/>
    <property type="match status" value="1"/>
</dbReference>
<comment type="caution">
    <text evidence="4">The sequence shown here is derived from an EMBL/GenBank/DDBJ whole genome shotgun (WGS) entry which is preliminary data.</text>
</comment>
<dbReference type="EMBL" id="BBRZ01000007">
    <property type="protein sequence ID" value="GAM54786.1"/>
    <property type="molecule type" value="Genomic_DNA"/>
</dbReference>
<evidence type="ECO:0000313" key="5">
    <source>
        <dbReference type="Proteomes" id="UP000031671"/>
    </source>
</evidence>
<dbReference type="Proteomes" id="UP000031671">
    <property type="component" value="Unassembled WGS sequence"/>
</dbReference>
<dbReference type="CDD" id="cd14727">
    <property type="entry name" value="ChanN-like"/>
    <property type="match status" value="1"/>
</dbReference>
<dbReference type="AlphaFoldDB" id="A0A0B8NL21"/>
<gene>
    <name evidence="4" type="ORF">JCM19231_4522</name>
</gene>
<feature type="signal peptide" evidence="2">
    <location>
        <begin position="1"/>
        <end position="21"/>
    </location>
</feature>
<feature type="region of interest" description="Disordered" evidence="1">
    <location>
        <begin position="289"/>
        <end position="317"/>
    </location>
</feature>
<keyword evidence="2" id="KW-0732">Signal</keyword>
<reference evidence="4 5" key="1">
    <citation type="submission" date="2015-01" db="EMBL/GenBank/DDBJ databases">
        <title>Vibrio sp. C1 JCM 19231 whole genome shotgun sequence.</title>
        <authorList>
            <person name="Sawabe T."/>
            <person name="Meirelles P."/>
            <person name="Feng G."/>
            <person name="Sayaka M."/>
            <person name="Hattori M."/>
            <person name="Ohkuma M."/>
        </authorList>
    </citation>
    <scope>NUCLEOTIDE SEQUENCE [LARGE SCALE GENOMIC DNA]</scope>
    <source>
        <strain evidence="5">JCM 19231</strain>
    </source>
</reference>
<dbReference type="InterPro" id="IPR007314">
    <property type="entry name" value="Cofac_haem-bd_dom"/>
</dbReference>
<reference evidence="4 5" key="2">
    <citation type="submission" date="2015-01" db="EMBL/GenBank/DDBJ databases">
        <authorList>
            <consortium name="NBRP consortium"/>
            <person name="Sawabe T."/>
            <person name="Meirelles P."/>
            <person name="Feng G."/>
            <person name="Sayaka M."/>
            <person name="Hattori M."/>
            <person name="Ohkuma M."/>
        </authorList>
    </citation>
    <scope>NUCLEOTIDE SEQUENCE [LARGE SCALE GENOMIC DNA]</scope>
    <source>
        <strain evidence="5">JCM 19231</strain>
    </source>
</reference>
<protein>
    <recommendedName>
        <fullName evidence="3">Haem-binding uptake Tiki superfamily ChaN domain-containing protein</fullName>
    </recommendedName>
</protein>
<dbReference type="InterPro" id="IPR016773">
    <property type="entry name" value="Fe3_uptake_reg_CjrA_prd"/>
</dbReference>
<keyword evidence="5" id="KW-1185">Reference proteome</keyword>
<feature type="domain" description="Haem-binding uptake Tiki superfamily ChaN" evidence="3">
    <location>
        <begin position="45"/>
        <end position="246"/>
    </location>
</feature>
<dbReference type="Gene3D" id="3.40.50.11550">
    <property type="match status" value="1"/>
</dbReference>
<evidence type="ECO:0000256" key="1">
    <source>
        <dbReference type="SAM" id="MobiDB-lite"/>
    </source>
</evidence>